<dbReference type="PANTHER" id="PTHR45632">
    <property type="entry name" value="LD33804P"/>
    <property type="match status" value="1"/>
</dbReference>
<comment type="caution">
    <text evidence="1">The sequence shown here is derived from an EMBL/GenBank/DDBJ whole genome shotgun (WGS) entry which is preliminary data.</text>
</comment>
<gene>
    <name evidence="1" type="ORF">BON30_34255</name>
</gene>
<keyword evidence="2" id="KW-1185">Reference proteome</keyword>
<accession>A0A1L9B1U0</accession>
<dbReference type="SUPFAM" id="SSF50965">
    <property type="entry name" value="Galactose oxidase, central domain"/>
    <property type="match status" value="1"/>
</dbReference>
<reference evidence="1 2" key="2">
    <citation type="submission" date="2016-12" db="EMBL/GenBank/DDBJ databases">
        <title>Draft Genome Sequence of Cystobacter ferrugineus Strain Cbfe23.</title>
        <authorList>
            <person name="Akbar S."/>
            <person name="Dowd S.E."/>
            <person name="Stevens D.C."/>
        </authorList>
    </citation>
    <scope>NUCLEOTIDE SEQUENCE [LARGE SCALE GENOMIC DNA]</scope>
    <source>
        <strain evidence="1 2">Cbfe23</strain>
    </source>
</reference>
<organism evidence="1 2">
    <name type="scientific">Cystobacter ferrugineus</name>
    <dbReference type="NCBI Taxonomy" id="83449"/>
    <lineage>
        <taxon>Bacteria</taxon>
        <taxon>Pseudomonadati</taxon>
        <taxon>Myxococcota</taxon>
        <taxon>Myxococcia</taxon>
        <taxon>Myxococcales</taxon>
        <taxon>Cystobacterineae</taxon>
        <taxon>Archangiaceae</taxon>
        <taxon>Cystobacter</taxon>
    </lineage>
</organism>
<dbReference type="InterPro" id="IPR011043">
    <property type="entry name" value="Gal_Oxase/kelch_b-propeller"/>
</dbReference>
<dbReference type="STRING" id="83449.BON30_34255"/>
<sequence>MYDPATNQWSSAGDLKHFTFEATSTLLDSGEVMVLSDQGVDIYNPESNKWRQEEAPHFVARHGHTATRLDSGKILITGGGNGINLNSTALYNPSGPEPKWVQGPPLNQRNWNHQAILLPDGKVLVIGGFGGVELYTPTEPPEPQLPWIELAKDLGPYKYNKSSAILLPNNKVLLTAGTDEDIPSAIFTIPAH</sequence>
<dbReference type="PANTHER" id="PTHR45632:SF5">
    <property type="entry name" value="KELCH-LIKE PROTEIN 22"/>
    <property type="match status" value="1"/>
</dbReference>
<protein>
    <recommendedName>
        <fullName evidence="3">Galactose oxidase</fullName>
    </recommendedName>
</protein>
<dbReference type="EMBL" id="MPIN01000011">
    <property type="protein sequence ID" value="OJH36224.1"/>
    <property type="molecule type" value="Genomic_DNA"/>
</dbReference>
<evidence type="ECO:0000313" key="2">
    <source>
        <dbReference type="Proteomes" id="UP000182229"/>
    </source>
</evidence>
<proteinExistence type="predicted"/>
<name>A0A1L9B1U0_9BACT</name>
<dbReference type="AlphaFoldDB" id="A0A1L9B1U0"/>
<dbReference type="Gene3D" id="2.130.10.80">
    <property type="entry name" value="Galactose oxidase/kelch, beta-propeller"/>
    <property type="match status" value="2"/>
</dbReference>
<reference evidence="2" key="1">
    <citation type="submission" date="2016-11" db="EMBL/GenBank/DDBJ databases">
        <authorList>
            <person name="Shukria A."/>
            <person name="Stevens D.C."/>
        </authorList>
    </citation>
    <scope>NUCLEOTIDE SEQUENCE [LARGE SCALE GENOMIC DNA]</scope>
    <source>
        <strain evidence="2">Cbfe23</strain>
    </source>
</reference>
<evidence type="ECO:0008006" key="3">
    <source>
        <dbReference type="Google" id="ProtNLM"/>
    </source>
</evidence>
<dbReference type="Proteomes" id="UP000182229">
    <property type="component" value="Unassembled WGS sequence"/>
</dbReference>
<dbReference type="InterPro" id="IPR037293">
    <property type="entry name" value="Gal_Oxidase_central_sf"/>
</dbReference>
<evidence type="ECO:0000313" key="1">
    <source>
        <dbReference type="EMBL" id="OJH36224.1"/>
    </source>
</evidence>